<dbReference type="PRINTS" id="PR00368">
    <property type="entry name" value="FADPNR"/>
</dbReference>
<evidence type="ECO:0000256" key="2">
    <source>
        <dbReference type="ARBA" id="ARBA00022630"/>
    </source>
</evidence>
<dbReference type="Gene3D" id="3.50.50.100">
    <property type="match status" value="1"/>
</dbReference>
<name>A0ABW6CM59_9CAUL</name>
<dbReference type="InterPro" id="IPR036188">
    <property type="entry name" value="FAD/NAD-bd_sf"/>
</dbReference>
<dbReference type="PANTHER" id="PTHR42913:SF6">
    <property type="entry name" value="SULFIDE-QUINONE REDUCTASE"/>
    <property type="match status" value="1"/>
</dbReference>
<feature type="domain" description="FAD/NAD(P)-binding" evidence="5">
    <location>
        <begin position="29"/>
        <end position="329"/>
    </location>
</feature>
<evidence type="ECO:0000313" key="6">
    <source>
        <dbReference type="EMBL" id="MFD3262831.1"/>
    </source>
</evidence>
<comment type="cofactor">
    <cofactor evidence="1">
        <name>FAD</name>
        <dbReference type="ChEBI" id="CHEBI:57692"/>
    </cofactor>
</comment>
<comment type="caution">
    <text evidence="6">The sequence shown here is derived from an EMBL/GenBank/DDBJ whole genome shotgun (WGS) entry which is preliminary data.</text>
</comment>
<gene>
    <name evidence="6" type="ORF">OCL97_02500</name>
</gene>
<dbReference type="EMBL" id="JAOTJD010000003">
    <property type="protein sequence ID" value="MFD3262831.1"/>
    <property type="molecule type" value="Genomic_DNA"/>
</dbReference>
<dbReference type="InterPro" id="IPR023753">
    <property type="entry name" value="FAD/NAD-binding_dom"/>
</dbReference>
<evidence type="ECO:0000256" key="1">
    <source>
        <dbReference type="ARBA" id="ARBA00001974"/>
    </source>
</evidence>
<dbReference type="Pfam" id="PF07992">
    <property type="entry name" value="Pyr_redox_2"/>
    <property type="match status" value="1"/>
</dbReference>
<evidence type="ECO:0000259" key="5">
    <source>
        <dbReference type="Pfam" id="PF07992"/>
    </source>
</evidence>
<evidence type="ECO:0000313" key="7">
    <source>
        <dbReference type="Proteomes" id="UP001598130"/>
    </source>
</evidence>
<dbReference type="SUPFAM" id="SSF51905">
    <property type="entry name" value="FAD/NAD(P)-binding domain"/>
    <property type="match status" value="2"/>
</dbReference>
<accession>A0ABW6CM59</accession>
<dbReference type="InterPro" id="IPR051169">
    <property type="entry name" value="NADH-Q_oxidoreductase"/>
</dbReference>
<protein>
    <submittedName>
        <fullName evidence="6">FAD-dependent oxidoreductase</fullName>
    </submittedName>
</protein>
<dbReference type="Proteomes" id="UP001598130">
    <property type="component" value="Unassembled WGS sequence"/>
</dbReference>
<keyword evidence="7" id="KW-1185">Reference proteome</keyword>
<dbReference type="RefSeq" id="WP_377367294.1">
    <property type="nucleotide sequence ID" value="NZ_JAOTJD010000003.1"/>
</dbReference>
<reference evidence="6 7" key="1">
    <citation type="submission" date="2022-09" db="EMBL/GenBank/DDBJ databases">
        <title>New species of Phenylobacterium.</title>
        <authorList>
            <person name="Mieszkin S."/>
        </authorList>
    </citation>
    <scope>NUCLEOTIDE SEQUENCE [LARGE SCALE GENOMIC DNA]</scope>
    <source>
        <strain evidence="6 7">HK31-G</strain>
    </source>
</reference>
<evidence type="ECO:0000256" key="3">
    <source>
        <dbReference type="ARBA" id="ARBA00022827"/>
    </source>
</evidence>
<evidence type="ECO:0000256" key="4">
    <source>
        <dbReference type="ARBA" id="ARBA00023002"/>
    </source>
</evidence>
<keyword evidence="3" id="KW-0274">FAD</keyword>
<organism evidence="6 7">
    <name type="scientific">Phenylobacterium ferrooxidans</name>
    <dbReference type="NCBI Taxonomy" id="2982689"/>
    <lineage>
        <taxon>Bacteria</taxon>
        <taxon>Pseudomonadati</taxon>
        <taxon>Pseudomonadota</taxon>
        <taxon>Alphaproteobacteria</taxon>
        <taxon>Caulobacterales</taxon>
        <taxon>Caulobacteraceae</taxon>
        <taxon>Phenylobacterium</taxon>
    </lineage>
</organism>
<proteinExistence type="predicted"/>
<sequence>MSKSIVPVERTLPLVIDRLWRKPEMAKPRIVILGAGLGGAIAAFEVKDAVGDRAEVSVVSQGDTFHFVPSNPWVAVHWRKRDAIEVKLPPVFKKKGVSFSGVGAKRVDPGANQVELNDGVVVDYDYLVIATGPELAFDEIPGLGPHDGFTQSICHVDHAVAASQAFDRFVENPGPIIVGAAQGASCFGPAYEFAMILDTELKRRKIRDKVPMTFVTSEPYIGHLGLDGVGDTKGLLESEMRNRHIKWVTNAKVTSVEPGLMHVEEIAEDGSVKTTHDLPFTFSMMLPAFRGVAAVRGIDGLTNPRGFIVVDKHQRNPTFPNVFALGVCVAIAPTGKTPVPVGVPKTGFMIESMVTAIAKNLGQILDGQAATNEATWNAFCLADFGDGGVAFVAQPQIPPRNVNWAAEGKWVHLAKVAFEKYFLSKIKRGESEPFYEKLALDVMGLRKIKG</sequence>
<dbReference type="PANTHER" id="PTHR42913">
    <property type="entry name" value="APOPTOSIS-INDUCING FACTOR 1"/>
    <property type="match status" value="1"/>
</dbReference>
<keyword evidence="2" id="KW-0285">Flavoprotein</keyword>
<keyword evidence="4" id="KW-0560">Oxidoreductase</keyword>